<keyword evidence="11" id="KW-1185">Reference proteome</keyword>
<feature type="domain" description="EAL" evidence="8">
    <location>
        <begin position="587"/>
        <end position="837"/>
    </location>
</feature>
<feature type="transmembrane region" description="Helical" evidence="7">
    <location>
        <begin position="12"/>
        <end position="31"/>
    </location>
</feature>
<dbReference type="AlphaFoldDB" id="A0AA45C4H0"/>
<dbReference type="CDD" id="cd01949">
    <property type="entry name" value="GGDEF"/>
    <property type="match status" value="1"/>
</dbReference>
<keyword evidence="2" id="KW-1003">Cell membrane</keyword>
<dbReference type="EMBL" id="QGGI01000035">
    <property type="protein sequence ID" value="PWJ85141.1"/>
    <property type="molecule type" value="Genomic_DNA"/>
</dbReference>
<dbReference type="PROSITE" id="PS50887">
    <property type="entry name" value="GGDEF"/>
    <property type="match status" value="1"/>
</dbReference>
<dbReference type="CDD" id="cd01948">
    <property type="entry name" value="EAL"/>
    <property type="match status" value="1"/>
</dbReference>
<dbReference type="CDD" id="cd18773">
    <property type="entry name" value="PDC1_HK_sensor"/>
    <property type="match status" value="1"/>
</dbReference>
<feature type="coiled-coil region" evidence="6">
    <location>
        <begin position="366"/>
        <end position="421"/>
    </location>
</feature>
<evidence type="ECO:0000256" key="6">
    <source>
        <dbReference type="SAM" id="Coils"/>
    </source>
</evidence>
<keyword evidence="3 7" id="KW-0812">Transmembrane</keyword>
<dbReference type="InterPro" id="IPR050706">
    <property type="entry name" value="Cyclic-di-GMP_PDE-like"/>
</dbReference>
<evidence type="ECO:0000259" key="9">
    <source>
        <dbReference type="PROSITE" id="PS50887"/>
    </source>
</evidence>
<dbReference type="Gene3D" id="3.30.450.20">
    <property type="entry name" value="PAS domain"/>
    <property type="match status" value="2"/>
</dbReference>
<comment type="subcellular location">
    <subcellularLocation>
        <location evidence="1">Cell membrane</location>
        <topology evidence="1">Multi-pass membrane protein</topology>
    </subcellularLocation>
</comment>
<feature type="domain" description="GGDEF" evidence="9">
    <location>
        <begin position="445"/>
        <end position="578"/>
    </location>
</feature>
<evidence type="ECO:0000256" key="3">
    <source>
        <dbReference type="ARBA" id="ARBA00022692"/>
    </source>
</evidence>
<comment type="caution">
    <text evidence="10">The sequence shown here is derived from an EMBL/GenBank/DDBJ whole genome shotgun (WGS) entry which is preliminary data.</text>
</comment>
<dbReference type="Gene3D" id="3.30.70.270">
    <property type="match status" value="1"/>
</dbReference>
<dbReference type="NCBIfam" id="TIGR00254">
    <property type="entry name" value="GGDEF"/>
    <property type="match status" value="1"/>
</dbReference>
<sequence>MNIIRSSLFLRITISVILVVSIIFFISLFSIQRRTYDILFEITENTLLKEADSVSNKINEFFSRNNFVVKEMAVNRQIINFLNDVKNRDEIKLNDNYNDIIKTLSDIQKLDERIALVWIADFDSSYVISHNEWNSPADWYITQRDWYKDVMKDSDFSVTEPYVDAVTGKMVVSIVKAIRNENSDLIGFAAIDLMIDYISELLKSYNFGESGYVFLMTKDKRILYHSGRGDSIRLSEFKDNYPDIVENMSDLKSGFDSFYYEDIKKFIGYAPILSNGWSVGAILREDEFNKNIESIRTLILYIDIVGILLLFAVLYLVLHENLKDIKRLILKVEDYSQGKKNIDFYIDSKDEIGKLSKALSNMQFVIDKQNRDLYKANKILKDINEEVYEKNEMLTASEEELKAQLQEIQAQNEEIDFLANHDSLTNLPNRRKFMERVNRVMNRGKKGSIILMDIDNFKVINDTKGHVYGDEVLKELAKILESFDKENIFVSRFGGDEFLILLEDLDNPEFISVFIEELKNKFEKIFFVDGYRIEIKFSIGISIFPKDSKDINQLIMYADLALYEVKSSGKNGYRFFDMDMINYLLNKSNIDAIIKQAIENDGFKILYQPQINIKTGEVNTFEALIRFKNHNISPSSFIPISEENGSIIKIGRIVTQKVIEQLSLWKRRGLKIIPVSINFSPLQLHDNEYFNFLMEQLSINDISPNFIEIEITENVFLNYTEQALNLFNRLRNKGIKISIDDFGTGYSSLSYLTNLPIDKVKLDKSVNDKFLRLNNIRVMDSLIMLVHSLNLEVVAEGIEDYEQIKRLKVGNCDLVQGYYFSKPVDVSEVENLLKENIFYDKLRFGGDL</sequence>
<evidence type="ECO:0000256" key="1">
    <source>
        <dbReference type="ARBA" id="ARBA00004651"/>
    </source>
</evidence>
<proteinExistence type="predicted"/>
<dbReference type="SMART" id="SM00052">
    <property type="entry name" value="EAL"/>
    <property type="match status" value="1"/>
</dbReference>
<dbReference type="Pfam" id="PF00563">
    <property type="entry name" value="EAL"/>
    <property type="match status" value="1"/>
</dbReference>
<dbReference type="PROSITE" id="PS50883">
    <property type="entry name" value="EAL"/>
    <property type="match status" value="1"/>
</dbReference>
<dbReference type="GO" id="GO:0005886">
    <property type="term" value="C:plasma membrane"/>
    <property type="evidence" value="ECO:0007669"/>
    <property type="project" value="UniProtKB-SubCell"/>
</dbReference>
<dbReference type="InterPro" id="IPR029787">
    <property type="entry name" value="Nucleotide_cyclase"/>
</dbReference>
<accession>A0AA45C4H0</accession>
<dbReference type="InterPro" id="IPR029151">
    <property type="entry name" value="Sensor-like_sf"/>
</dbReference>
<keyword evidence="4 7" id="KW-1133">Transmembrane helix</keyword>
<keyword evidence="5 7" id="KW-0472">Membrane</keyword>
<dbReference type="Pfam" id="PF02743">
    <property type="entry name" value="dCache_1"/>
    <property type="match status" value="1"/>
</dbReference>
<dbReference type="Pfam" id="PF00990">
    <property type="entry name" value="GGDEF"/>
    <property type="match status" value="1"/>
</dbReference>
<evidence type="ECO:0000256" key="2">
    <source>
        <dbReference type="ARBA" id="ARBA00022475"/>
    </source>
</evidence>
<evidence type="ECO:0000313" key="10">
    <source>
        <dbReference type="EMBL" id="PWJ85141.1"/>
    </source>
</evidence>
<dbReference type="InterPro" id="IPR001633">
    <property type="entry name" value="EAL_dom"/>
</dbReference>
<dbReference type="Gene3D" id="3.20.20.450">
    <property type="entry name" value="EAL domain"/>
    <property type="match status" value="1"/>
</dbReference>
<dbReference type="SUPFAM" id="SSF103190">
    <property type="entry name" value="Sensory domain-like"/>
    <property type="match status" value="1"/>
</dbReference>
<gene>
    <name evidence="10" type="ORF">C7380_1353</name>
</gene>
<dbReference type="SUPFAM" id="SSF55073">
    <property type="entry name" value="Nucleotide cyclase"/>
    <property type="match status" value="1"/>
</dbReference>
<evidence type="ECO:0000256" key="5">
    <source>
        <dbReference type="ARBA" id="ARBA00023136"/>
    </source>
</evidence>
<organism evidence="10 11">
    <name type="scientific">Oceanotoga teriensis</name>
    <dbReference type="NCBI Taxonomy" id="515440"/>
    <lineage>
        <taxon>Bacteria</taxon>
        <taxon>Thermotogati</taxon>
        <taxon>Thermotogota</taxon>
        <taxon>Thermotogae</taxon>
        <taxon>Petrotogales</taxon>
        <taxon>Petrotogaceae</taxon>
        <taxon>Oceanotoga</taxon>
    </lineage>
</organism>
<reference evidence="10 11" key="1">
    <citation type="submission" date="2018-05" db="EMBL/GenBank/DDBJ databases">
        <title>Genomic Encyclopedia of Type Strains, Phase IV (KMG-IV): sequencing the most valuable type-strain genomes for metagenomic binning, comparative biology and taxonomic classification.</title>
        <authorList>
            <person name="Goeker M."/>
        </authorList>
    </citation>
    <scope>NUCLEOTIDE SEQUENCE [LARGE SCALE GENOMIC DNA]</scope>
    <source>
        <strain evidence="10 11">DSM 24906</strain>
    </source>
</reference>
<dbReference type="InterPro" id="IPR035919">
    <property type="entry name" value="EAL_sf"/>
</dbReference>
<dbReference type="SUPFAM" id="SSF141868">
    <property type="entry name" value="EAL domain-like"/>
    <property type="match status" value="1"/>
</dbReference>
<dbReference type="InterPro" id="IPR043128">
    <property type="entry name" value="Rev_trsase/Diguanyl_cyclase"/>
</dbReference>
<dbReference type="SMART" id="SM00267">
    <property type="entry name" value="GGDEF"/>
    <property type="match status" value="1"/>
</dbReference>
<evidence type="ECO:0000256" key="7">
    <source>
        <dbReference type="SAM" id="Phobius"/>
    </source>
</evidence>
<evidence type="ECO:0000313" key="11">
    <source>
        <dbReference type="Proteomes" id="UP000245921"/>
    </source>
</evidence>
<dbReference type="GO" id="GO:0071111">
    <property type="term" value="F:cyclic-guanylate-specific phosphodiesterase activity"/>
    <property type="evidence" value="ECO:0007669"/>
    <property type="project" value="InterPro"/>
</dbReference>
<feature type="transmembrane region" description="Helical" evidence="7">
    <location>
        <begin position="298"/>
        <end position="318"/>
    </location>
</feature>
<evidence type="ECO:0000256" key="4">
    <source>
        <dbReference type="ARBA" id="ARBA00022989"/>
    </source>
</evidence>
<protein>
    <submittedName>
        <fullName evidence="10">Diguanylate cyclase (GGDEF)-like protein</fullName>
    </submittedName>
</protein>
<dbReference type="RefSeq" id="WP_109606667.1">
    <property type="nucleotide sequence ID" value="NZ_QGGI01000035.1"/>
</dbReference>
<keyword evidence="6" id="KW-0175">Coiled coil</keyword>
<evidence type="ECO:0000259" key="8">
    <source>
        <dbReference type="PROSITE" id="PS50883"/>
    </source>
</evidence>
<dbReference type="InterPro" id="IPR000160">
    <property type="entry name" value="GGDEF_dom"/>
</dbReference>
<dbReference type="PANTHER" id="PTHR33121:SF70">
    <property type="entry name" value="SIGNALING PROTEIN YKOW"/>
    <property type="match status" value="1"/>
</dbReference>
<dbReference type="CDD" id="cd12912">
    <property type="entry name" value="PDC2_MCP_like"/>
    <property type="match status" value="1"/>
</dbReference>
<name>A0AA45C4H0_9BACT</name>
<dbReference type="InterPro" id="IPR033479">
    <property type="entry name" value="dCache_1"/>
</dbReference>
<dbReference type="Proteomes" id="UP000245921">
    <property type="component" value="Unassembled WGS sequence"/>
</dbReference>
<dbReference type="PANTHER" id="PTHR33121">
    <property type="entry name" value="CYCLIC DI-GMP PHOSPHODIESTERASE PDEF"/>
    <property type="match status" value="1"/>
</dbReference>